<feature type="site" description="May be catalytically important" evidence="2">
    <location>
        <position position="145"/>
    </location>
</feature>
<gene>
    <name evidence="2" type="primary">folE2</name>
    <name evidence="3" type="ORF">EH55_02690</name>
</gene>
<proteinExistence type="inferred from homology"/>
<protein>
    <recommendedName>
        <fullName evidence="2">GTP cyclohydrolase FolE2</fullName>
        <ecNumber evidence="2">3.5.4.16</ecNumber>
    </recommendedName>
</protein>
<dbReference type="AlphaFoldDB" id="A0A073ISC5"/>
<dbReference type="eggNOG" id="COG1469">
    <property type="taxonomic scope" value="Bacteria"/>
</dbReference>
<evidence type="ECO:0000256" key="2">
    <source>
        <dbReference type="HAMAP-Rule" id="MF_01527"/>
    </source>
</evidence>
<dbReference type="Proteomes" id="UP000027665">
    <property type="component" value="Unassembled WGS sequence"/>
</dbReference>
<dbReference type="OrthoDB" id="9774824at2"/>
<dbReference type="PANTHER" id="PTHR36445:SF1">
    <property type="entry name" value="GTP CYCLOHYDROLASE MPTA"/>
    <property type="match status" value="1"/>
</dbReference>
<dbReference type="GO" id="GO:0003934">
    <property type="term" value="F:GTP cyclohydrolase I activity"/>
    <property type="evidence" value="ECO:0007669"/>
    <property type="project" value="UniProtKB-UniRule"/>
</dbReference>
<dbReference type="Pfam" id="PF02649">
    <property type="entry name" value="GCHY-1"/>
    <property type="match status" value="1"/>
</dbReference>
<evidence type="ECO:0000256" key="1">
    <source>
        <dbReference type="ARBA" id="ARBA00022801"/>
    </source>
</evidence>
<dbReference type="RefSeq" id="WP_037975372.1">
    <property type="nucleotide sequence ID" value="NZ_CAMETI010000012.1"/>
</dbReference>
<comment type="similarity">
    <text evidence="2">Belongs to the GTP cyclohydrolase IV family.</text>
</comment>
<dbReference type="GO" id="GO:0046654">
    <property type="term" value="P:tetrahydrofolate biosynthetic process"/>
    <property type="evidence" value="ECO:0007669"/>
    <property type="project" value="UniProtKB-UniRule"/>
</dbReference>
<dbReference type="InterPro" id="IPR022838">
    <property type="entry name" value="GTP_cyclohydrolase_FolE2"/>
</dbReference>
<dbReference type="HAMAP" id="MF_01527_B">
    <property type="entry name" value="GTP_cyclohydrol_B"/>
    <property type="match status" value="1"/>
</dbReference>
<evidence type="ECO:0000313" key="4">
    <source>
        <dbReference type="Proteomes" id="UP000027665"/>
    </source>
</evidence>
<comment type="pathway">
    <text evidence="2">Cofactor biosynthesis; 7,8-dihydroneopterin triphosphate biosynthesis; 7,8-dihydroneopterin triphosphate from GTP: step 1/1.</text>
</comment>
<evidence type="ECO:0000313" key="3">
    <source>
        <dbReference type="EMBL" id="KEJ92684.1"/>
    </source>
</evidence>
<dbReference type="EMBL" id="JMKI01000021">
    <property type="protein sequence ID" value="KEJ92684.1"/>
    <property type="molecule type" value="Genomic_DNA"/>
</dbReference>
<reference evidence="3 4" key="1">
    <citation type="submission" date="2014-04" db="EMBL/GenBank/DDBJ databases">
        <title>Draft Genome Sequence of Synergistes jonesii.</title>
        <authorList>
            <person name="Coil D.A."/>
            <person name="Eisen J.A."/>
            <person name="Holland-Moritz H.E."/>
        </authorList>
    </citation>
    <scope>NUCLEOTIDE SEQUENCE [LARGE SCALE GENOMIC DNA]</scope>
    <source>
        <strain evidence="3 4">78-1</strain>
    </source>
</reference>
<dbReference type="PATRIC" id="fig|2754.20.peg.690"/>
<dbReference type="InterPro" id="IPR003801">
    <property type="entry name" value="GTP_cyclohydrolase_FolE2/MptA"/>
</dbReference>
<name>A0A073ISC5_9BACT</name>
<comment type="catalytic activity">
    <reaction evidence="2">
        <text>GTP + H2O = 7,8-dihydroneopterin 3'-triphosphate + formate + H(+)</text>
        <dbReference type="Rhea" id="RHEA:17473"/>
        <dbReference type="ChEBI" id="CHEBI:15377"/>
        <dbReference type="ChEBI" id="CHEBI:15378"/>
        <dbReference type="ChEBI" id="CHEBI:15740"/>
        <dbReference type="ChEBI" id="CHEBI:37565"/>
        <dbReference type="ChEBI" id="CHEBI:58462"/>
        <dbReference type="EC" id="3.5.4.16"/>
    </reaction>
</comment>
<dbReference type="EC" id="3.5.4.16" evidence="2"/>
<dbReference type="NCBIfam" id="NF010200">
    <property type="entry name" value="PRK13674.1-1"/>
    <property type="match status" value="1"/>
</dbReference>
<comment type="function">
    <text evidence="2">Converts GTP to 7,8-dihydroneopterin triphosphate.</text>
</comment>
<dbReference type="STRING" id="2754.EH55_02690"/>
<dbReference type="PANTHER" id="PTHR36445">
    <property type="entry name" value="GTP CYCLOHYDROLASE MPTA"/>
    <property type="match status" value="1"/>
</dbReference>
<dbReference type="GeneID" id="90983265"/>
<accession>A0A073ISC5</accession>
<sequence>MRDVQNETDDRNLEIDRVGVRDISWPIAVPDRDSGTQETIANVSLSVSLPRDYRGTHMSRFVEVLSSQEKRVTFHNMEGLLETLRARLAARDAHALFDFPYFITKSAPVSGAKGRVRCDVRFDASLVDDEFDLVTTVTAPIQTLCPCSKEISDFGAHNQRAHAVMEVRLSGFVWLEEFVKMADDCASAPIYSLLKREDEKFVTERAYMHPKFVEDAVRDLALAMRAEPRVLWYRVSVASHESIHNHDAFAVIVGDKRNG</sequence>
<organism evidence="3 4">
    <name type="scientific">Synergistes jonesii</name>
    <dbReference type="NCBI Taxonomy" id="2754"/>
    <lineage>
        <taxon>Bacteria</taxon>
        <taxon>Thermotogati</taxon>
        <taxon>Synergistota</taxon>
        <taxon>Synergistia</taxon>
        <taxon>Synergistales</taxon>
        <taxon>Synergistaceae</taxon>
        <taxon>Synergistes</taxon>
    </lineage>
</organism>
<dbReference type="UniPathway" id="UPA00848">
    <property type="reaction ID" value="UER00151"/>
</dbReference>
<dbReference type="Gene3D" id="3.10.270.10">
    <property type="entry name" value="Urate Oxidase"/>
    <property type="match status" value="1"/>
</dbReference>
<keyword evidence="4" id="KW-1185">Reference proteome</keyword>
<keyword evidence="1 2" id="KW-0378">Hydrolase</keyword>
<comment type="caution">
    <text evidence="3">The sequence shown here is derived from an EMBL/GenBank/DDBJ whole genome shotgun (WGS) entry which is preliminary data.</text>
</comment>